<dbReference type="OMA" id="DEFRNQG"/>
<feature type="region of interest" description="Disordered" evidence="2">
    <location>
        <begin position="1"/>
        <end position="92"/>
    </location>
</feature>
<evidence type="ECO:0000313" key="4">
    <source>
        <dbReference type="EMBL" id="GCC19541.1"/>
    </source>
</evidence>
<sequence>MFKKLKQKLNEEQFPVRSSLAQASPKSTPPSTGNRSHTSSLSGQHNEGTLGDRENVLKTSTGDLSSPKITDHFSDEDSVTAPKPEMQSFAQKLQLRVPSIESLFRASSKETLFQSPSKESLVRSASRESLNRIDADVQSSGITFDPSSDIESEAEDSTGNFESLSKDPSSNQFRRMERSLSNYRLKYSELVTAYRTLQRDKEKMQVVLSQGQDKALRRIGELREELQMDQQAKKHLQDEFEAALEEKDQLIGVLQTQVALLKQRMGLTGANTDLGESTVQEPLTESTEAVQASPNNEENNIDSPDGSGEGSGDAANSLSVLQKRIKRQENLLQRCKEMMRTHKERCTQMTSEKEALQEQLDERYQELEKIKDLHTAEKTKLITQLRDAKNLIEQLEQDKGMVIAETKRQMHETLEMKEEEISQLRAKIQQFSGQREALLEQKEKSDKAAFEELEKALVSAQKSEDKRKKLKQEMEKRLKAMEETNEEQQKNLQQELSRVKLEVVTVMKSSEDRIGELEKSHMEELTCKEKEFMKQLQASQQEFQEQLKKALDKCHAEYQAEQQEKEQQTVLALEEQELQKQAVQTQATKQIQDLQAELETFKTRVLELESLLLKKSQDGDAHAEELEAEKVKHEIEIAALIKTHQEALENLRQEEEQLYTEKIQIINHQHKAQVEQLGEKSKNLEVQLKGKETQFHAHIEEMNQKTLEKLDVKQTELEALSTEMTEMLRIRNELENKLTAIEADHEKALAQKKLHYEEKIEADRKGIEQSFSGVEKTLTDEVNNLRHLLEGKDKIVGDLQVERESLVNELETVKKEATEISAELECMKQTYQQDQGNAEEKFNWKLDDQRQLYETQLTELRNLIRDLETEKEKKRLSDQTIHNELTASLDNYKSQTQELEEKNSELLNKVAFLTEQYETQIAQLESDIGQLQTSSEEKQKALNDAQNIQKQQVEAFTQKQTEEQKVTAQQMDSLHEEYGKKIKALETKLEEVKQKGTEMQDKLQIELSEQEMKLKTQLEKQQKEFVEKEQMFNEKLVEMAHASSTGMNETVTQLESNHKQQLETVKEFHKQEFEELQQSWEKRMNRQIEELQEKHKTAFQEKQEELRELKQNLEASNNESAELAMEVTELTKDVALGADKKQQLEEELKEALVQVDTLIKSETELKATLHAFEDANRQKLLEKTELENCLNELKKADEQNQAKIQDLSNLLKKTEDNFHALENTRCKETEEYQKQLQEKSVELGNENKIRSQVEQLINNFHEANMKVELQTNDFNLKCTEKMDILHERVKIYQSQIEKVQKALLKRISRVGELEVKLDELVKQNVLLNDSVQHTTQQLQNEQQNFKALQSELQTITAQHSTLQQENKQNSQELTEKEACIEQYKKELSESALACKSTTEQLKEKEIVISSLEEQIRDLKLELEHSISLSDKEEAVSLLDKQYKVEQQKLLDQIDQLSANVETVSQEKDSALEQASQHKNKLTEWKKKMESKLVQHNNKMKELESKYETSVKQNKEKDDQVSTLTAEVEKLTTNLQSITIEVEYMAKEKEKIVNDLNAQLEITKSRIAELDLDIAAKSEECKVVEELNKQLHQKETELQEMGLLLEQAQVGACDQDSRYKNAEEKIQSFEKEMESLRVEFSQKQNEWEQTKFELINSKEKELIDLETRMKTESTSKIAEFKKKAEQKIAKIKKQLTNQLEEKENSANEQIRDLKHKAQDQEAVIGALKEKLKILEASIGSEKEEKQKWVEKVRKEMELEKESSLKLLKESYEKRIIVLQMDVSARDEMLQKYRDNQLETNAEHEISKSYTDLQKHQEKVEDKKQIQKRDGDEFEQQKHVHPLLAEEQKEEINTVEKFKEQLSIKEKHINEMEKIIAELQNKIQGKEIPEKQTLVELSSAFTLKKKDVEGEEKSESSSLIEGYKKQILALQEQLEQKVSLLKIFEESSEEKTKSDTELQKLLNDMQEQQKELGHKLGEAENEKQKARKEQAKLQKDIRALRKEHEAEIEIIRKEISEETENKAKLELEDLQLKHNSTLKQLMREFNTQLAQKEEELNISVKQAISKAQEVEAELLETHKEDVNQLYRKIAEKDDYIQRTAKKYEEILQSREEEMTVKVTELQAELEELRAQHLMLQHNDENQNIEQECPLTVTELQAQLAEKTTLVNDAILHEQELREQIHSLQDQLKVHEKNSCMSSFGTPYRDGNYAVDGSVISEPTELEYLKKVLFEYMMGKETKTLAKVITTVLKFPAEQTQKILEREESRSTTWLR</sequence>
<feature type="region of interest" description="Disordered" evidence="2">
    <location>
        <begin position="270"/>
        <end position="315"/>
    </location>
</feature>
<name>A0A401RMZ5_CHIPU</name>
<dbReference type="PANTHER" id="PTHR19327">
    <property type="entry name" value="GOLGIN"/>
    <property type="match status" value="1"/>
</dbReference>
<comment type="caution">
    <text evidence="4">The sequence shown here is derived from an EMBL/GenBank/DDBJ whole genome shotgun (WGS) entry which is preliminary data.</text>
</comment>
<keyword evidence="5" id="KW-1185">Reference proteome</keyword>
<feature type="region of interest" description="Disordered" evidence="2">
    <location>
        <begin position="1808"/>
        <end position="1838"/>
    </location>
</feature>
<feature type="region of interest" description="Disordered" evidence="2">
    <location>
        <begin position="137"/>
        <end position="173"/>
    </location>
</feature>
<feature type="coiled-coil region" evidence="1">
    <location>
        <begin position="1843"/>
        <end position="1880"/>
    </location>
</feature>
<feature type="domain" description="GRIP" evidence="3">
    <location>
        <begin position="2212"/>
        <end position="2259"/>
    </location>
</feature>
<feature type="compositionally biased region" description="Polar residues" evidence="2">
    <location>
        <begin position="157"/>
        <end position="173"/>
    </location>
</feature>
<feature type="coiled-coil region" evidence="1">
    <location>
        <begin position="219"/>
        <end position="246"/>
    </location>
</feature>
<evidence type="ECO:0000259" key="3">
    <source>
        <dbReference type="PROSITE" id="PS50913"/>
    </source>
</evidence>
<gene>
    <name evidence="4" type="ORF">chiPu_0000059</name>
</gene>
<feature type="compositionally biased region" description="Polar residues" evidence="2">
    <location>
        <begin position="137"/>
        <end position="146"/>
    </location>
</feature>
<dbReference type="STRING" id="137246.A0A401RMZ5"/>
<protein>
    <recommendedName>
        <fullName evidence="3">GRIP domain-containing protein</fullName>
    </recommendedName>
</protein>
<dbReference type="GO" id="GO:0031267">
    <property type="term" value="F:small GTPase binding"/>
    <property type="evidence" value="ECO:0007669"/>
    <property type="project" value="TreeGrafter"/>
</dbReference>
<accession>A0A401RMZ5</accession>
<dbReference type="PANTHER" id="PTHR19327:SF0">
    <property type="entry name" value="GOLGIN SUBFAMILY A MEMBER 4"/>
    <property type="match status" value="1"/>
</dbReference>
<feature type="coiled-coil region" evidence="1">
    <location>
        <begin position="2164"/>
        <end position="2191"/>
    </location>
</feature>
<evidence type="ECO:0000313" key="5">
    <source>
        <dbReference type="Proteomes" id="UP000287033"/>
    </source>
</evidence>
<dbReference type="Gene3D" id="1.10.220.60">
    <property type="entry name" value="GRIP domain"/>
    <property type="match status" value="1"/>
</dbReference>
<proteinExistence type="predicted"/>
<feature type="coiled-coil region" evidence="1">
    <location>
        <begin position="975"/>
        <end position="1024"/>
    </location>
</feature>
<feature type="coiled-coil region" evidence="1">
    <location>
        <begin position="796"/>
        <end position="951"/>
    </location>
</feature>
<feature type="coiled-coil region" evidence="1">
    <location>
        <begin position="2109"/>
        <end position="2136"/>
    </location>
</feature>
<keyword evidence="1" id="KW-0175">Coiled coil</keyword>
<dbReference type="Pfam" id="PF01465">
    <property type="entry name" value="GRIP"/>
    <property type="match status" value="1"/>
</dbReference>
<dbReference type="SUPFAM" id="SSF101283">
    <property type="entry name" value="GRIP domain"/>
    <property type="match status" value="1"/>
</dbReference>
<dbReference type="GO" id="GO:0048193">
    <property type="term" value="P:Golgi vesicle transport"/>
    <property type="evidence" value="ECO:0007669"/>
    <property type="project" value="TreeGrafter"/>
</dbReference>
<dbReference type="InterPro" id="IPR000237">
    <property type="entry name" value="GRIP_dom"/>
</dbReference>
<feature type="coiled-coil region" evidence="1">
    <location>
        <begin position="318"/>
        <end position="751"/>
    </location>
</feature>
<feature type="coiled-coil region" evidence="1">
    <location>
        <begin position="1059"/>
        <end position="1224"/>
    </location>
</feature>
<dbReference type="GO" id="GO:0005794">
    <property type="term" value="C:Golgi apparatus"/>
    <property type="evidence" value="ECO:0007669"/>
    <property type="project" value="TreeGrafter"/>
</dbReference>
<dbReference type="PROSITE" id="PS50913">
    <property type="entry name" value="GRIP"/>
    <property type="match status" value="1"/>
</dbReference>
<reference evidence="4 5" key="1">
    <citation type="journal article" date="2018" name="Nat. Ecol. Evol.">
        <title>Shark genomes provide insights into elasmobranch evolution and the origin of vertebrates.</title>
        <authorList>
            <person name="Hara Y"/>
            <person name="Yamaguchi K"/>
            <person name="Onimaru K"/>
            <person name="Kadota M"/>
            <person name="Koyanagi M"/>
            <person name="Keeley SD"/>
            <person name="Tatsumi K"/>
            <person name="Tanaka K"/>
            <person name="Motone F"/>
            <person name="Kageyama Y"/>
            <person name="Nozu R"/>
            <person name="Adachi N"/>
            <person name="Nishimura O"/>
            <person name="Nakagawa R"/>
            <person name="Tanegashima C"/>
            <person name="Kiyatake I"/>
            <person name="Matsumoto R"/>
            <person name="Murakumo K"/>
            <person name="Nishida K"/>
            <person name="Terakita A"/>
            <person name="Kuratani S"/>
            <person name="Sato K"/>
            <person name="Hyodo S Kuraku.S."/>
        </authorList>
    </citation>
    <scope>NUCLEOTIDE SEQUENCE [LARGE SCALE GENOMIC DNA]</scope>
</reference>
<evidence type="ECO:0000256" key="1">
    <source>
        <dbReference type="SAM" id="Coils"/>
    </source>
</evidence>
<dbReference type="SMART" id="SM00755">
    <property type="entry name" value="Grip"/>
    <property type="match status" value="1"/>
</dbReference>
<dbReference type="OrthoDB" id="28818at2759"/>
<organism evidence="4 5">
    <name type="scientific">Chiloscyllium punctatum</name>
    <name type="common">Brownbanded bambooshark</name>
    <name type="synonym">Hemiscyllium punctatum</name>
    <dbReference type="NCBI Taxonomy" id="137246"/>
    <lineage>
        <taxon>Eukaryota</taxon>
        <taxon>Metazoa</taxon>
        <taxon>Chordata</taxon>
        <taxon>Craniata</taxon>
        <taxon>Vertebrata</taxon>
        <taxon>Chondrichthyes</taxon>
        <taxon>Elasmobranchii</taxon>
        <taxon>Galeomorphii</taxon>
        <taxon>Galeoidea</taxon>
        <taxon>Orectolobiformes</taxon>
        <taxon>Hemiscylliidae</taxon>
        <taxon>Chiloscyllium</taxon>
    </lineage>
</organism>
<feature type="compositionally biased region" description="Polar residues" evidence="2">
    <location>
        <begin position="270"/>
        <end position="298"/>
    </location>
</feature>
<feature type="compositionally biased region" description="Polar residues" evidence="2">
    <location>
        <begin position="19"/>
        <end position="47"/>
    </location>
</feature>
<feature type="coiled-coil region" evidence="1">
    <location>
        <begin position="1331"/>
        <end position="1645"/>
    </location>
</feature>
<dbReference type="EMBL" id="BEZZ01000001">
    <property type="protein sequence ID" value="GCC19541.1"/>
    <property type="molecule type" value="Genomic_DNA"/>
</dbReference>
<dbReference type="Proteomes" id="UP000287033">
    <property type="component" value="Unassembled WGS sequence"/>
</dbReference>
<feature type="coiled-coil region" evidence="1">
    <location>
        <begin position="1680"/>
        <end position="1743"/>
    </location>
</feature>
<feature type="compositionally biased region" description="Polar residues" evidence="2">
    <location>
        <begin position="57"/>
        <end position="68"/>
    </location>
</feature>
<feature type="coiled-coil region" evidence="1">
    <location>
        <begin position="1918"/>
        <end position="2078"/>
    </location>
</feature>
<evidence type="ECO:0000256" key="2">
    <source>
        <dbReference type="SAM" id="MobiDB-lite"/>
    </source>
</evidence>